<dbReference type="InterPro" id="IPR002372">
    <property type="entry name" value="PQQ_rpt_dom"/>
</dbReference>
<dbReference type="Gene3D" id="2.130.10.10">
    <property type="entry name" value="YVTN repeat-like/Quinoprotein amine dehydrogenase"/>
    <property type="match status" value="1"/>
</dbReference>
<dbReference type="InterPro" id="IPR015943">
    <property type="entry name" value="WD40/YVTN_repeat-like_dom_sf"/>
</dbReference>
<proteinExistence type="predicted"/>
<evidence type="ECO:0000313" key="3">
    <source>
        <dbReference type="EMBL" id="BCJ47917.1"/>
    </source>
</evidence>
<protein>
    <recommendedName>
        <fullName evidence="2">Pyrrolo-quinoline quinone repeat domain-containing protein</fullName>
    </recommendedName>
</protein>
<dbReference type="SUPFAM" id="SSF50998">
    <property type="entry name" value="Quinoprotein alcohol dehydrogenase-like"/>
    <property type="match status" value="1"/>
</dbReference>
<dbReference type="InterPro" id="IPR011047">
    <property type="entry name" value="Quinoprotein_ADH-like_sf"/>
</dbReference>
<feature type="domain" description="Pyrrolo-quinoline quinone repeat" evidence="2">
    <location>
        <begin position="161"/>
        <end position="283"/>
    </location>
</feature>
<evidence type="ECO:0000313" key="4">
    <source>
        <dbReference type="Proteomes" id="UP000676967"/>
    </source>
</evidence>
<sequence>MRIRLLLTAVLALVLASLAAPGPASAASVTWPQFGHDARLSGANPDEKTITRDTVRNLTLEYVAAGPADATFGGVSRSSPAVVGDVAYLGTDQGLLLALPATGCGADQCDPLWTARLSNGAFTTPAVAGGLVFVSSAGNTDNNLGTLYAFRAAGCGQKSCKPVWTAAVPNTDSSPTVSGGTLYIVAGDGRLLAFTASGCGRATCKPLWTGALKTSGNAAPAVANGLVYATSSDRLVAFAAGGCGKPACPPVWASRPVAGSDTGSGLIQDVGPTVDGDTVYFASVDFQSPGGVTSTVYAMSSTGCSSTRNLDCPPLWIAHPADFDSIQANLTVADGVLYGSAVGLLYAFDANGCGKPVCDFLWIGNLGPESGTSASPSTAGGVTYYTQNVGQIGGFDARGCGERVCGPLFAATTQPTDAFMTTPVIVNGRLYVAGPAVGNRPTMWVYHLAR</sequence>
<organism evidence="3 4">
    <name type="scientific">Actinoplanes ianthinogenes</name>
    <dbReference type="NCBI Taxonomy" id="122358"/>
    <lineage>
        <taxon>Bacteria</taxon>
        <taxon>Bacillati</taxon>
        <taxon>Actinomycetota</taxon>
        <taxon>Actinomycetes</taxon>
        <taxon>Micromonosporales</taxon>
        <taxon>Micromonosporaceae</taxon>
        <taxon>Actinoplanes</taxon>
    </lineage>
</organism>
<evidence type="ECO:0000259" key="2">
    <source>
        <dbReference type="Pfam" id="PF13360"/>
    </source>
</evidence>
<evidence type="ECO:0000256" key="1">
    <source>
        <dbReference type="SAM" id="SignalP"/>
    </source>
</evidence>
<keyword evidence="4" id="KW-1185">Reference proteome</keyword>
<dbReference type="PANTHER" id="PTHR34512">
    <property type="entry name" value="CELL SURFACE PROTEIN"/>
    <property type="match status" value="1"/>
</dbReference>
<dbReference type="RefSeq" id="WP_189330264.1">
    <property type="nucleotide sequence ID" value="NZ_AP023356.1"/>
</dbReference>
<dbReference type="EMBL" id="AP023356">
    <property type="protein sequence ID" value="BCJ47917.1"/>
    <property type="molecule type" value="Genomic_DNA"/>
</dbReference>
<reference evidence="3 4" key="1">
    <citation type="submission" date="2020-08" db="EMBL/GenBank/DDBJ databases">
        <title>Whole genome shotgun sequence of Actinoplanes ianthinogenes NBRC 13996.</title>
        <authorList>
            <person name="Komaki H."/>
            <person name="Tamura T."/>
        </authorList>
    </citation>
    <scope>NUCLEOTIDE SEQUENCE [LARGE SCALE GENOMIC DNA]</scope>
    <source>
        <strain evidence="3 4">NBRC 13996</strain>
    </source>
</reference>
<feature type="signal peptide" evidence="1">
    <location>
        <begin position="1"/>
        <end position="26"/>
    </location>
</feature>
<dbReference type="SMART" id="SM00564">
    <property type="entry name" value="PQQ"/>
    <property type="match status" value="5"/>
</dbReference>
<accession>A0ABM7M8I4</accession>
<dbReference type="Gene3D" id="2.40.128.630">
    <property type="match status" value="1"/>
</dbReference>
<feature type="chain" id="PRO_5046099404" description="Pyrrolo-quinoline quinone repeat domain-containing protein" evidence="1">
    <location>
        <begin position="27"/>
        <end position="450"/>
    </location>
</feature>
<dbReference type="PANTHER" id="PTHR34512:SF30">
    <property type="entry name" value="OUTER MEMBRANE PROTEIN ASSEMBLY FACTOR BAMB"/>
    <property type="match status" value="1"/>
</dbReference>
<dbReference type="Pfam" id="PF13360">
    <property type="entry name" value="PQQ_2"/>
    <property type="match status" value="2"/>
</dbReference>
<keyword evidence="1" id="KW-0732">Signal</keyword>
<dbReference type="InterPro" id="IPR018391">
    <property type="entry name" value="PQQ_b-propeller_rpt"/>
</dbReference>
<name>A0ABM7M8I4_9ACTN</name>
<dbReference type="Proteomes" id="UP000676967">
    <property type="component" value="Chromosome"/>
</dbReference>
<feature type="domain" description="Pyrrolo-quinoline quinone repeat" evidence="2">
    <location>
        <begin position="77"/>
        <end position="140"/>
    </location>
</feature>
<gene>
    <name evidence="3" type="ORF">Aiant_85740</name>
</gene>